<sequence>MNKDLFDAQVWEQAWKEDPKSYINLTRKAGVDPTRSFDSKAAVFNEEVFSEGGRQRAERIIGWMEGQGVDFDGLTVLDIGAASGGFSVPFAERGAKVTAVEPNALLADLFEANKARVSPGKAEITLVREAFEDIDLAARGWEQAFDLVFVSMCPAVSDWAGAERVISCASQFCYISTSAGSRRHSLLNEVLPLITGKAAPLGEASEMAYLLNLLYLKDYAFESIVTKEMKRTEYTVEEAIDEVHQLLKHHRLADGGDIRKIVSDYMQATYPEGKVTVQQGGRFGKVLIRLRDENMYSRTK</sequence>
<dbReference type="OrthoDB" id="9791837at2"/>
<evidence type="ECO:0000313" key="2">
    <source>
        <dbReference type="EMBL" id="SDI27586.1"/>
    </source>
</evidence>
<dbReference type="GO" id="GO:0008757">
    <property type="term" value="F:S-adenosylmethionine-dependent methyltransferase activity"/>
    <property type="evidence" value="ECO:0007669"/>
    <property type="project" value="InterPro"/>
</dbReference>
<dbReference type="Proteomes" id="UP000199050">
    <property type="component" value="Unassembled WGS sequence"/>
</dbReference>
<evidence type="ECO:0000259" key="1">
    <source>
        <dbReference type="Pfam" id="PF08241"/>
    </source>
</evidence>
<gene>
    <name evidence="2" type="ORF">SAMN05216192_104117</name>
</gene>
<evidence type="ECO:0000313" key="3">
    <source>
        <dbReference type="Proteomes" id="UP000199050"/>
    </source>
</evidence>
<dbReference type="InterPro" id="IPR013216">
    <property type="entry name" value="Methyltransf_11"/>
</dbReference>
<reference evidence="3" key="1">
    <citation type="submission" date="2016-10" db="EMBL/GenBank/DDBJ databases">
        <authorList>
            <person name="Varghese N."/>
            <person name="Submissions S."/>
        </authorList>
    </citation>
    <scope>NUCLEOTIDE SEQUENCE [LARGE SCALE GENOMIC DNA]</scope>
    <source>
        <strain evidence="3">CGMCC 1.11012</strain>
    </source>
</reference>
<protein>
    <recommendedName>
        <fullName evidence="1">Methyltransferase type 11 domain-containing protein</fullName>
    </recommendedName>
</protein>
<dbReference type="RefSeq" id="WP_090712901.1">
    <property type="nucleotide sequence ID" value="NZ_CBCSKY010000004.1"/>
</dbReference>
<accession>A0A1G8J8R8</accession>
<dbReference type="EMBL" id="FNDX01000004">
    <property type="protein sequence ID" value="SDI27586.1"/>
    <property type="molecule type" value="Genomic_DNA"/>
</dbReference>
<feature type="domain" description="Methyltransferase type 11" evidence="1">
    <location>
        <begin position="77"/>
        <end position="152"/>
    </location>
</feature>
<name>A0A1G8J8R8_9BACL</name>
<keyword evidence="3" id="KW-1185">Reference proteome</keyword>
<dbReference type="Pfam" id="PF08241">
    <property type="entry name" value="Methyltransf_11"/>
    <property type="match status" value="1"/>
</dbReference>
<dbReference type="InterPro" id="IPR029063">
    <property type="entry name" value="SAM-dependent_MTases_sf"/>
</dbReference>
<dbReference type="Gene3D" id="3.40.50.150">
    <property type="entry name" value="Vaccinia Virus protein VP39"/>
    <property type="match status" value="1"/>
</dbReference>
<dbReference type="AlphaFoldDB" id="A0A1G8J8R8"/>
<dbReference type="CDD" id="cd02440">
    <property type="entry name" value="AdoMet_MTases"/>
    <property type="match status" value="1"/>
</dbReference>
<dbReference type="STRING" id="1174501.SAMN05216192_104117"/>
<dbReference type="SUPFAM" id="SSF53335">
    <property type="entry name" value="S-adenosyl-L-methionine-dependent methyltransferases"/>
    <property type="match status" value="1"/>
</dbReference>
<proteinExistence type="predicted"/>
<organism evidence="2 3">
    <name type="scientific">Paenibacillus typhae</name>
    <dbReference type="NCBI Taxonomy" id="1174501"/>
    <lineage>
        <taxon>Bacteria</taxon>
        <taxon>Bacillati</taxon>
        <taxon>Bacillota</taxon>
        <taxon>Bacilli</taxon>
        <taxon>Bacillales</taxon>
        <taxon>Paenibacillaceae</taxon>
        <taxon>Paenibacillus</taxon>
    </lineage>
</organism>